<reference evidence="1 2" key="1">
    <citation type="submission" date="2016-11" db="EMBL/GenBank/DDBJ databases">
        <authorList>
            <person name="Jaros S."/>
            <person name="Januszkiewicz K."/>
            <person name="Wedrychowicz H."/>
        </authorList>
    </citation>
    <scope>NUCLEOTIDE SEQUENCE [LARGE SCALE GENOMIC DNA]</scope>
    <source>
        <strain evidence="1 2">DSM 16917</strain>
    </source>
</reference>
<protein>
    <submittedName>
        <fullName evidence="1">Uncharacterized protein</fullName>
    </submittedName>
</protein>
<evidence type="ECO:0000313" key="1">
    <source>
        <dbReference type="EMBL" id="SHH48032.1"/>
    </source>
</evidence>
<dbReference type="AlphaFoldDB" id="A0A1M5TBC1"/>
<dbReference type="EMBL" id="FQXG01000003">
    <property type="protein sequence ID" value="SHH48032.1"/>
    <property type="molecule type" value="Genomic_DNA"/>
</dbReference>
<organism evidence="1 2">
    <name type="scientific">Ferrimonas marina</name>
    <dbReference type="NCBI Taxonomy" id="299255"/>
    <lineage>
        <taxon>Bacteria</taxon>
        <taxon>Pseudomonadati</taxon>
        <taxon>Pseudomonadota</taxon>
        <taxon>Gammaproteobacteria</taxon>
        <taxon>Alteromonadales</taxon>
        <taxon>Ferrimonadaceae</taxon>
        <taxon>Ferrimonas</taxon>
    </lineage>
</organism>
<proteinExistence type="predicted"/>
<keyword evidence="2" id="KW-1185">Reference proteome</keyword>
<gene>
    <name evidence="1" type="ORF">SAMN02745129_2070</name>
</gene>
<evidence type="ECO:0000313" key="2">
    <source>
        <dbReference type="Proteomes" id="UP000184268"/>
    </source>
</evidence>
<dbReference type="Proteomes" id="UP000184268">
    <property type="component" value="Unassembled WGS sequence"/>
</dbReference>
<name>A0A1M5TBC1_9GAMM</name>
<accession>A0A1M5TBC1</accession>
<sequence length="169" mass="18657">MIIPAVPRTIKVRQPDFCLSSQGLVEQEAMSNGLQEFCDNGGYRVVLVPEIADLGEVPVEALEQCLRETTHLQGSDRVLLVFDGEDPELPRLISAEGFERLVFLGADTAVRRWGTGAVADEWLVKMQPVAIGLHPEFYPLCSSKLPGAIRQKVEDLRHLLGASWLVGLH</sequence>